<dbReference type="EMBL" id="LBWB01000020">
    <property type="protein sequence ID" value="KKQ99940.1"/>
    <property type="molecule type" value="Genomic_DNA"/>
</dbReference>
<dbReference type="AlphaFoldDB" id="A0A0G0MHT4"/>
<evidence type="ECO:0000313" key="1">
    <source>
        <dbReference type="EMBL" id="KKQ99940.1"/>
    </source>
</evidence>
<comment type="caution">
    <text evidence="1">The sequence shown here is derived from an EMBL/GenBank/DDBJ whole genome shotgun (WGS) entry which is preliminary data.</text>
</comment>
<dbReference type="SUPFAM" id="SSF53448">
    <property type="entry name" value="Nucleotide-diphospho-sugar transferases"/>
    <property type="match status" value="1"/>
</dbReference>
<name>A0A0G0MHT4_9BACT</name>
<evidence type="ECO:0000313" key="2">
    <source>
        <dbReference type="Proteomes" id="UP000033881"/>
    </source>
</evidence>
<proteinExistence type="predicted"/>
<organism evidence="1 2">
    <name type="scientific">Candidatus Woesebacteria bacterium GW2011_GWB1_39_12</name>
    <dbReference type="NCBI Taxonomy" id="1618574"/>
    <lineage>
        <taxon>Bacteria</taxon>
        <taxon>Candidatus Woeseibacteriota</taxon>
    </lineage>
</organism>
<accession>A0A0G0MHT4</accession>
<dbReference type="InterPro" id="IPR029044">
    <property type="entry name" value="Nucleotide-diphossugar_trans"/>
</dbReference>
<dbReference type="CDD" id="cd00761">
    <property type="entry name" value="Glyco_tranf_GTA_type"/>
    <property type="match status" value="1"/>
</dbReference>
<gene>
    <name evidence="1" type="ORF">UT24_C0020G0008</name>
</gene>
<dbReference type="STRING" id="1618574.UT24_C0020G0008"/>
<evidence type="ECO:0008006" key="3">
    <source>
        <dbReference type="Google" id="ProtNLM"/>
    </source>
</evidence>
<dbReference type="Gene3D" id="3.90.550.40">
    <property type="match status" value="1"/>
</dbReference>
<reference evidence="1 2" key="1">
    <citation type="journal article" date="2015" name="Nature">
        <title>rRNA introns, odd ribosomes, and small enigmatic genomes across a large radiation of phyla.</title>
        <authorList>
            <person name="Brown C.T."/>
            <person name="Hug L.A."/>
            <person name="Thomas B.C."/>
            <person name="Sharon I."/>
            <person name="Castelle C.J."/>
            <person name="Singh A."/>
            <person name="Wilkins M.J."/>
            <person name="Williams K.H."/>
            <person name="Banfield J.F."/>
        </authorList>
    </citation>
    <scope>NUCLEOTIDE SEQUENCE [LARGE SCALE GENOMIC DNA]</scope>
</reference>
<dbReference type="Proteomes" id="UP000033881">
    <property type="component" value="Unassembled WGS sequence"/>
</dbReference>
<protein>
    <recommendedName>
        <fullName evidence="3">Glycosyltransferase 2-like domain-containing protein</fullName>
    </recommendedName>
</protein>
<sequence>MKIAICIPHNYSHFEKSFVVSLIELIVYTNFWIQKTKRGIEISFLVQDGLKLDVMRNNLVKICLDNNQTHILFLDSDMAFPRNTIQRMIEDFEDNPKIEAVTGLYTWKKPPFIPHVYSKYNKDKDNFSVAGQFPMDKLFKVEGAGTGCLMVKIDVFKRTTAPWFSFEEITKGAISKMKMGEDLYFCKKAKPLMLCDPRIICEHFAARAYSIKDYFSFNKIKPKKNGNFVLTKKQIKAIGETHKNNFR</sequence>